<gene>
    <name evidence="2" type="ORF">BSL78_00925</name>
</gene>
<dbReference type="InterPro" id="IPR011009">
    <property type="entry name" value="Kinase-like_dom_sf"/>
</dbReference>
<protein>
    <recommendedName>
        <fullName evidence="1">Serine-threonine/tyrosine-protein kinase catalytic domain-containing protein</fullName>
    </recommendedName>
</protein>
<evidence type="ECO:0000313" key="3">
    <source>
        <dbReference type="Proteomes" id="UP000230750"/>
    </source>
</evidence>
<dbReference type="GO" id="GO:0004714">
    <property type="term" value="F:transmembrane receptor protein tyrosine kinase activity"/>
    <property type="evidence" value="ECO:0007669"/>
    <property type="project" value="TreeGrafter"/>
</dbReference>
<dbReference type="SUPFAM" id="SSF56112">
    <property type="entry name" value="Protein kinase-like (PK-like)"/>
    <property type="match status" value="1"/>
</dbReference>
<sequence length="126" mass="15225">MMGIDELTVKRELSQLKQKSGIIFLSVYSGGIPFHNIKDEDLTRAISNHERMDWPPHISHEFNDIMLRCWHRNPESRPNFDLLYREMKRFVKHPKRHIKLKDYPFNVYIPFKPPDTNWEKMQDAFV</sequence>
<dbReference type="Pfam" id="PF07714">
    <property type="entry name" value="PK_Tyr_Ser-Thr"/>
    <property type="match status" value="1"/>
</dbReference>
<dbReference type="Gene3D" id="1.10.510.10">
    <property type="entry name" value="Transferase(Phosphotransferase) domain 1"/>
    <property type="match status" value="1"/>
</dbReference>
<dbReference type="AlphaFoldDB" id="A0A2G8LPQ6"/>
<comment type="caution">
    <text evidence="2">The sequence shown here is derived from an EMBL/GenBank/DDBJ whole genome shotgun (WGS) entry which is preliminary data.</text>
</comment>
<accession>A0A2G8LPQ6</accession>
<dbReference type="GO" id="GO:0005886">
    <property type="term" value="C:plasma membrane"/>
    <property type="evidence" value="ECO:0007669"/>
    <property type="project" value="TreeGrafter"/>
</dbReference>
<evidence type="ECO:0000313" key="2">
    <source>
        <dbReference type="EMBL" id="PIK62202.1"/>
    </source>
</evidence>
<dbReference type="OrthoDB" id="5984852at2759"/>
<dbReference type="GO" id="GO:0007169">
    <property type="term" value="P:cell surface receptor protein tyrosine kinase signaling pathway"/>
    <property type="evidence" value="ECO:0007669"/>
    <property type="project" value="TreeGrafter"/>
</dbReference>
<reference evidence="2 3" key="1">
    <citation type="journal article" date="2017" name="PLoS Biol.">
        <title>The sea cucumber genome provides insights into morphological evolution and visceral regeneration.</title>
        <authorList>
            <person name="Zhang X."/>
            <person name="Sun L."/>
            <person name="Yuan J."/>
            <person name="Sun Y."/>
            <person name="Gao Y."/>
            <person name="Zhang L."/>
            <person name="Li S."/>
            <person name="Dai H."/>
            <person name="Hamel J.F."/>
            <person name="Liu C."/>
            <person name="Yu Y."/>
            <person name="Liu S."/>
            <person name="Lin W."/>
            <person name="Guo K."/>
            <person name="Jin S."/>
            <person name="Xu P."/>
            <person name="Storey K.B."/>
            <person name="Huan P."/>
            <person name="Zhang T."/>
            <person name="Zhou Y."/>
            <person name="Zhang J."/>
            <person name="Lin C."/>
            <person name="Li X."/>
            <person name="Xing L."/>
            <person name="Huo D."/>
            <person name="Sun M."/>
            <person name="Wang L."/>
            <person name="Mercier A."/>
            <person name="Li F."/>
            <person name="Yang H."/>
            <person name="Xiang J."/>
        </authorList>
    </citation>
    <scope>NUCLEOTIDE SEQUENCE [LARGE SCALE GENOMIC DNA]</scope>
    <source>
        <strain evidence="2">Shaxun</strain>
        <tissue evidence="2">Muscle</tissue>
    </source>
</reference>
<proteinExistence type="predicted"/>
<feature type="domain" description="Serine-threonine/tyrosine-protein kinase catalytic" evidence="1">
    <location>
        <begin position="22"/>
        <end position="86"/>
    </location>
</feature>
<dbReference type="GO" id="GO:0043235">
    <property type="term" value="C:receptor complex"/>
    <property type="evidence" value="ECO:0007669"/>
    <property type="project" value="TreeGrafter"/>
</dbReference>
<keyword evidence="3" id="KW-1185">Reference proteome</keyword>
<dbReference type="InterPro" id="IPR050122">
    <property type="entry name" value="RTK"/>
</dbReference>
<dbReference type="InterPro" id="IPR001245">
    <property type="entry name" value="Ser-Thr/Tyr_kinase_cat_dom"/>
</dbReference>
<dbReference type="PANTHER" id="PTHR24416">
    <property type="entry name" value="TYROSINE-PROTEIN KINASE RECEPTOR"/>
    <property type="match status" value="1"/>
</dbReference>
<dbReference type="STRING" id="307972.A0A2G8LPQ6"/>
<dbReference type="Proteomes" id="UP000230750">
    <property type="component" value="Unassembled WGS sequence"/>
</dbReference>
<dbReference type="EMBL" id="MRZV01000017">
    <property type="protein sequence ID" value="PIK62202.1"/>
    <property type="molecule type" value="Genomic_DNA"/>
</dbReference>
<evidence type="ECO:0000259" key="1">
    <source>
        <dbReference type="Pfam" id="PF07714"/>
    </source>
</evidence>
<dbReference type="PANTHER" id="PTHR24416:SF600">
    <property type="entry name" value="PDGF- AND VEGF-RECEPTOR RELATED, ISOFORM J"/>
    <property type="match status" value="1"/>
</dbReference>
<organism evidence="2 3">
    <name type="scientific">Stichopus japonicus</name>
    <name type="common">Sea cucumber</name>
    <dbReference type="NCBI Taxonomy" id="307972"/>
    <lineage>
        <taxon>Eukaryota</taxon>
        <taxon>Metazoa</taxon>
        <taxon>Echinodermata</taxon>
        <taxon>Eleutherozoa</taxon>
        <taxon>Echinozoa</taxon>
        <taxon>Holothuroidea</taxon>
        <taxon>Aspidochirotacea</taxon>
        <taxon>Aspidochirotida</taxon>
        <taxon>Stichopodidae</taxon>
        <taxon>Apostichopus</taxon>
    </lineage>
</organism>
<name>A0A2G8LPQ6_STIJA</name>